<dbReference type="PROSITE" id="PS00041">
    <property type="entry name" value="HTH_ARAC_FAMILY_1"/>
    <property type="match status" value="1"/>
</dbReference>
<dbReference type="GO" id="GO:0003700">
    <property type="term" value="F:DNA-binding transcription factor activity"/>
    <property type="evidence" value="ECO:0007669"/>
    <property type="project" value="InterPro"/>
</dbReference>
<dbReference type="EMBL" id="SHKY01000001">
    <property type="protein sequence ID" value="RZU50716.1"/>
    <property type="molecule type" value="Genomic_DNA"/>
</dbReference>
<dbReference type="GO" id="GO:0043565">
    <property type="term" value="F:sequence-specific DNA binding"/>
    <property type="evidence" value="ECO:0007669"/>
    <property type="project" value="InterPro"/>
</dbReference>
<evidence type="ECO:0000313" key="6">
    <source>
        <dbReference type="Proteomes" id="UP000292564"/>
    </source>
</evidence>
<name>A0A4V2G707_9ACTN</name>
<dbReference type="PANTHER" id="PTHR46796:SF12">
    <property type="entry name" value="HTH-TYPE DNA-BINDING TRANSCRIPTIONAL ACTIVATOR EUTR"/>
    <property type="match status" value="1"/>
</dbReference>
<dbReference type="Pfam" id="PF14525">
    <property type="entry name" value="AraC_binding_2"/>
    <property type="match status" value="1"/>
</dbReference>
<dbReference type="Pfam" id="PF12833">
    <property type="entry name" value="HTH_18"/>
    <property type="match status" value="1"/>
</dbReference>
<protein>
    <submittedName>
        <fullName evidence="5">AraC family transcriptional regulator</fullName>
    </submittedName>
</protein>
<dbReference type="PROSITE" id="PS01124">
    <property type="entry name" value="HTH_ARAC_FAMILY_2"/>
    <property type="match status" value="1"/>
</dbReference>
<dbReference type="InterPro" id="IPR018060">
    <property type="entry name" value="HTH_AraC"/>
</dbReference>
<dbReference type="PANTHER" id="PTHR46796">
    <property type="entry name" value="HTH-TYPE TRANSCRIPTIONAL ACTIVATOR RHAS-RELATED"/>
    <property type="match status" value="1"/>
</dbReference>
<accession>A0A4V2G707</accession>
<dbReference type="InterPro" id="IPR035418">
    <property type="entry name" value="AraC-bd_2"/>
</dbReference>
<evidence type="ECO:0000256" key="2">
    <source>
        <dbReference type="ARBA" id="ARBA00023125"/>
    </source>
</evidence>
<dbReference type="RefSeq" id="WP_130509598.1">
    <property type="nucleotide sequence ID" value="NZ_SHKY01000001.1"/>
</dbReference>
<organism evidence="5 6">
    <name type="scientific">Krasilnikovia cinnamomea</name>
    <dbReference type="NCBI Taxonomy" id="349313"/>
    <lineage>
        <taxon>Bacteria</taxon>
        <taxon>Bacillati</taxon>
        <taxon>Actinomycetota</taxon>
        <taxon>Actinomycetes</taxon>
        <taxon>Micromonosporales</taxon>
        <taxon>Micromonosporaceae</taxon>
        <taxon>Krasilnikovia</taxon>
    </lineage>
</organism>
<reference evidence="5 6" key="1">
    <citation type="submission" date="2019-02" db="EMBL/GenBank/DDBJ databases">
        <title>Sequencing the genomes of 1000 actinobacteria strains.</title>
        <authorList>
            <person name="Klenk H.-P."/>
        </authorList>
    </citation>
    <scope>NUCLEOTIDE SEQUENCE [LARGE SCALE GENOMIC DNA]</scope>
    <source>
        <strain evidence="5 6">DSM 45162</strain>
    </source>
</reference>
<keyword evidence="6" id="KW-1185">Reference proteome</keyword>
<evidence type="ECO:0000256" key="1">
    <source>
        <dbReference type="ARBA" id="ARBA00023015"/>
    </source>
</evidence>
<keyword evidence="2" id="KW-0238">DNA-binding</keyword>
<evidence type="ECO:0000259" key="4">
    <source>
        <dbReference type="PROSITE" id="PS01124"/>
    </source>
</evidence>
<keyword evidence="1" id="KW-0805">Transcription regulation</keyword>
<gene>
    <name evidence="5" type="ORF">EV385_2496</name>
</gene>
<dbReference type="AlphaFoldDB" id="A0A4V2G707"/>
<evidence type="ECO:0000256" key="3">
    <source>
        <dbReference type="ARBA" id="ARBA00023163"/>
    </source>
</evidence>
<dbReference type="InterPro" id="IPR018062">
    <property type="entry name" value="HTH_AraC-typ_CS"/>
</dbReference>
<dbReference type="SUPFAM" id="SSF46689">
    <property type="entry name" value="Homeodomain-like"/>
    <property type="match status" value="2"/>
</dbReference>
<comment type="caution">
    <text evidence="5">The sequence shown here is derived from an EMBL/GenBank/DDBJ whole genome shotgun (WGS) entry which is preliminary data.</text>
</comment>
<sequence>MHPSSTVVFNSFETEDVDEARAMIEKALLPVEIAVVSAGRPYRCRYEQLGFGPLRVNRAYHNLAVRVAVPDLQGGYTVGFAGEGRMRSRHRGIDTEISTTTAAVHQPVGDIHADSAGATLTYTVAIEQRDLETALSALLGRAVEGPIRFGPSLDLTGPAERSWARLVRSLAEEMTRPDGLATHPMVMQPLTDAVLRGLLLTADHPDREALHQPATPSRSAPVRRAIDAIHTDPAQPFTLSALARSAGVSVRTLQQGFSEQVGTTPMGYLRQVRLACAHDELRAADPTRTGVAAVAHRWGFAHLGRFAAYYRAAYGCPPSDTLHR</sequence>
<dbReference type="SMART" id="SM00342">
    <property type="entry name" value="HTH_ARAC"/>
    <property type="match status" value="1"/>
</dbReference>
<keyword evidence="3" id="KW-0804">Transcription</keyword>
<proteinExistence type="predicted"/>
<dbReference type="Proteomes" id="UP000292564">
    <property type="component" value="Unassembled WGS sequence"/>
</dbReference>
<dbReference type="InterPro" id="IPR050204">
    <property type="entry name" value="AraC_XylS_family_regulators"/>
</dbReference>
<feature type="domain" description="HTH araC/xylS-type" evidence="4">
    <location>
        <begin position="223"/>
        <end position="324"/>
    </location>
</feature>
<dbReference type="OrthoDB" id="5464689at2"/>
<dbReference type="InterPro" id="IPR009057">
    <property type="entry name" value="Homeodomain-like_sf"/>
</dbReference>
<dbReference type="Gene3D" id="1.10.10.60">
    <property type="entry name" value="Homeodomain-like"/>
    <property type="match status" value="1"/>
</dbReference>
<evidence type="ECO:0000313" key="5">
    <source>
        <dbReference type="EMBL" id="RZU50716.1"/>
    </source>
</evidence>